<feature type="region of interest" description="Disordered" evidence="1">
    <location>
        <begin position="280"/>
        <end position="300"/>
    </location>
</feature>
<evidence type="ECO:0000256" key="1">
    <source>
        <dbReference type="SAM" id="MobiDB-lite"/>
    </source>
</evidence>
<evidence type="ECO:0008006" key="4">
    <source>
        <dbReference type="Google" id="ProtNLM"/>
    </source>
</evidence>
<dbReference type="PIRSF" id="PIRSF028200">
    <property type="entry name" value="UCP028200"/>
    <property type="match status" value="1"/>
</dbReference>
<dbReference type="Pfam" id="PF19795">
    <property type="entry name" value="DUF6279"/>
    <property type="match status" value="1"/>
</dbReference>
<name>A0A1F6TRJ5_9PROT</name>
<proteinExistence type="predicted"/>
<accession>A0A1F6TRJ5</accession>
<sequence>MKRAWLILLLVLLPGCSGTKMFYDQLDRLAPQYLEKYVPLTTEQEILLTREIAELRRWHCGTQLAAYAGWLRAVSADVQAGDVTYAGVERHYAGLQGFWKELMRQMSPGAAELLLTMSDAQVDQLFRRLEQDNDKLEAERRKPSVAGQRRKSAEMMERQLTRWVGVLSPSQREAVAAWSARLAPDQGESGAARRSWQAQLRRLLQQRADTRAFRAGVRTLLAQPEQYWPPGYRRVSAANREQTLRLFADIGASLTPEQREYFARRAASWARDFDQIACGGYAPRPAHEPGAPSQRPAVAP</sequence>
<comment type="caution">
    <text evidence="2">The sequence shown here is derived from an EMBL/GenBank/DDBJ whole genome shotgun (WGS) entry which is preliminary data.</text>
</comment>
<dbReference type="AlphaFoldDB" id="A0A1F6TRJ5"/>
<reference evidence="2 3" key="1">
    <citation type="journal article" date="2016" name="Nat. Commun.">
        <title>Thousands of microbial genomes shed light on interconnected biogeochemical processes in an aquifer system.</title>
        <authorList>
            <person name="Anantharaman K."/>
            <person name="Brown C.T."/>
            <person name="Hug L.A."/>
            <person name="Sharon I."/>
            <person name="Castelle C.J."/>
            <person name="Probst A.J."/>
            <person name="Thomas B.C."/>
            <person name="Singh A."/>
            <person name="Wilkins M.J."/>
            <person name="Karaoz U."/>
            <person name="Brodie E.L."/>
            <person name="Williams K.H."/>
            <person name="Hubbard S.S."/>
            <person name="Banfield J.F."/>
        </authorList>
    </citation>
    <scope>NUCLEOTIDE SEQUENCE [LARGE SCALE GENOMIC DNA]</scope>
</reference>
<dbReference type="Proteomes" id="UP000179360">
    <property type="component" value="Unassembled WGS sequence"/>
</dbReference>
<dbReference type="STRING" id="1817764.A2637_06160"/>
<protein>
    <recommendedName>
        <fullName evidence="4">Lipoprotein</fullName>
    </recommendedName>
</protein>
<evidence type="ECO:0000313" key="3">
    <source>
        <dbReference type="Proteomes" id="UP000179360"/>
    </source>
</evidence>
<gene>
    <name evidence="2" type="ORF">A2637_06160</name>
</gene>
<evidence type="ECO:0000313" key="2">
    <source>
        <dbReference type="EMBL" id="OGI47679.1"/>
    </source>
</evidence>
<dbReference type="EMBL" id="MFSY01000012">
    <property type="protein sequence ID" value="OGI47679.1"/>
    <property type="molecule type" value="Genomic_DNA"/>
</dbReference>
<organism evidence="2 3">
    <name type="scientific">Candidatus Muproteobacteria bacterium RIFCSPHIGHO2_01_FULL_65_16</name>
    <dbReference type="NCBI Taxonomy" id="1817764"/>
    <lineage>
        <taxon>Bacteria</taxon>
        <taxon>Pseudomonadati</taxon>
        <taxon>Pseudomonadota</taxon>
        <taxon>Candidatus Muproteobacteria</taxon>
    </lineage>
</organism>
<dbReference type="InterPro" id="IPR016875">
    <property type="entry name" value="UCP028200"/>
</dbReference>